<dbReference type="PROSITE" id="PS01359">
    <property type="entry name" value="ZF_PHD_1"/>
    <property type="match status" value="1"/>
</dbReference>
<feature type="compositionally biased region" description="Low complexity" evidence="4">
    <location>
        <begin position="466"/>
        <end position="479"/>
    </location>
</feature>
<feature type="compositionally biased region" description="Basic and acidic residues" evidence="4">
    <location>
        <begin position="483"/>
        <end position="492"/>
    </location>
</feature>
<sequence length="562" mass="61835">MSPRRSSRARSSQQPTAPSQANSSSSSITTLKDPTNIRNLLHRSNSEGRGSTQRSESIDDADAMSRSEQSAPRRSRRGAEHEKEPLVKQPSVEDDDNEAIEDDVTRCICGHADYPGPSQGIREQYGTAAPTEDMGNFFVQCDNCHVWQHGGCMGLHDESIIPDEYYCERCRPDFHKIFKPNNISTRSSRYLPVLDGSSRSTPLSAADQARMKDLKNKALQNTKRRATMNSRTAYDEDEALRKAIEESKADGTLGKRGREDSEDRRPTIKRQRTATSNSDTSSKRSQSPETEKTLTGKNGSKLRGAAARNNREKEIREKVKQDAAAQRAEAASKRNARSERRRVDDSPPPTPTISPSKPAESKSSKAKADTPQPARAKARGGARLGARGKRVGRNQYTRDLYDTSDTPHRFDSNDRNGHLSPHGINGESGRSSKARTHPARISLNEMKKRVAAIMEFTSQMQTQHASSSNASKNTSSNPNGTGDHSRSSDGRKGNSTPNGTQIGGTPTSKLIEAVTAGLQDKDDGKIPFVDEAEFTKLGSTQMMEALMKELVGWQSQFGVYSR</sequence>
<feature type="domain" description="Zinc finger PHD-type" evidence="5">
    <location>
        <begin position="106"/>
        <end position="171"/>
    </location>
</feature>
<feature type="compositionally biased region" description="Basic and acidic residues" evidence="4">
    <location>
        <begin position="399"/>
        <end position="417"/>
    </location>
</feature>
<accession>A0ABR0KIF7</accession>
<feature type="compositionally biased region" description="Basic and acidic residues" evidence="4">
    <location>
        <begin position="77"/>
        <end position="86"/>
    </location>
</feature>
<evidence type="ECO:0000313" key="6">
    <source>
        <dbReference type="EMBL" id="KAK5097379.1"/>
    </source>
</evidence>
<dbReference type="InterPro" id="IPR019786">
    <property type="entry name" value="Zinc_finger_PHD-type_CS"/>
</dbReference>
<dbReference type="InterPro" id="IPR013083">
    <property type="entry name" value="Znf_RING/FYVE/PHD"/>
</dbReference>
<comment type="caution">
    <text evidence="6">The sequence shown here is derived from an EMBL/GenBank/DDBJ whole genome shotgun (WGS) entry which is preliminary data.</text>
</comment>
<evidence type="ECO:0000256" key="4">
    <source>
        <dbReference type="SAM" id="MobiDB-lite"/>
    </source>
</evidence>
<organism evidence="6 7">
    <name type="scientific">Lithohypha guttulata</name>
    <dbReference type="NCBI Taxonomy" id="1690604"/>
    <lineage>
        <taxon>Eukaryota</taxon>
        <taxon>Fungi</taxon>
        <taxon>Dikarya</taxon>
        <taxon>Ascomycota</taxon>
        <taxon>Pezizomycotina</taxon>
        <taxon>Eurotiomycetes</taxon>
        <taxon>Chaetothyriomycetidae</taxon>
        <taxon>Chaetothyriales</taxon>
        <taxon>Trichomeriaceae</taxon>
        <taxon>Lithohypha</taxon>
    </lineage>
</organism>
<evidence type="ECO:0000259" key="5">
    <source>
        <dbReference type="SMART" id="SM00249"/>
    </source>
</evidence>
<feature type="compositionally biased region" description="Basic and acidic residues" evidence="4">
    <location>
        <begin position="309"/>
        <end position="321"/>
    </location>
</feature>
<dbReference type="PANTHER" id="PTHR47793:SF1">
    <property type="entry name" value="HISTONE DEACETYLASE COMPLEX SUBUNIT CTI6"/>
    <property type="match status" value="1"/>
</dbReference>
<evidence type="ECO:0000256" key="3">
    <source>
        <dbReference type="ARBA" id="ARBA00022833"/>
    </source>
</evidence>
<proteinExistence type="predicted"/>
<keyword evidence="2" id="KW-0863">Zinc-finger</keyword>
<dbReference type="PANTHER" id="PTHR47793">
    <property type="entry name" value="HISTONE DEACETYLASE COMPLEX SUBUNIT CTI6"/>
    <property type="match status" value="1"/>
</dbReference>
<name>A0ABR0KIF7_9EURO</name>
<dbReference type="Pfam" id="PF20826">
    <property type="entry name" value="PHD_5"/>
    <property type="match status" value="1"/>
</dbReference>
<evidence type="ECO:0000256" key="2">
    <source>
        <dbReference type="ARBA" id="ARBA00022771"/>
    </source>
</evidence>
<feature type="region of interest" description="Disordered" evidence="4">
    <location>
        <begin position="194"/>
        <end position="440"/>
    </location>
</feature>
<feature type="compositionally biased region" description="Basic and acidic residues" evidence="4">
    <location>
        <begin position="330"/>
        <end position="345"/>
    </location>
</feature>
<dbReference type="InterPro" id="IPR001965">
    <property type="entry name" value="Znf_PHD"/>
</dbReference>
<evidence type="ECO:0000313" key="7">
    <source>
        <dbReference type="Proteomes" id="UP001345013"/>
    </source>
</evidence>
<gene>
    <name evidence="6" type="primary">CTI6</name>
    <name evidence="6" type="ORF">LTR24_002249</name>
</gene>
<feature type="compositionally biased region" description="Polar residues" evidence="4">
    <location>
        <begin position="493"/>
        <end position="507"/>
    </location>
</feature>
<dbReference type="Gene3D" id="3.30.40.10">
    <property type="entry name" value="Zinc/RING finger domain, C3HC4 (zinc finger)"/>
    <property type="match status" value="1"/>
</dbReference>
<dbReference type="SUPFAM" id="SSF57903">
    <property type="entry name" value="FYVE/PHD zinc finger"/>
    <property type="match status" value="1"/>
</dbReference>
<reference evidence="6 7" key="1">
    <citation type="submission" date="2023-08" db="EMBL/GenBank/DDBJ databases">
        <title>Black Yeasts Isolated from many extreme environments.</title>
        <authorList>
            <person name="Coleine C."/>
            <person name="Stajich J.E."/>
            <person name="Selbmann L."/>
        </authorList>
    </citation>
    <scope>NUCLEOTIDE SEQUENCE [LARGE SCALE GENOMIC DNA]</scope>
    <source>
        <strain evidence="6 7">CCFEE 5885</strain>
    </source>
</reference>
<keyword evidence="1" id="KW-0479">Metal-binding</keyword>
<evidence type="ECO:0000256" key="1">
    <source>
        <dbReference type="ARBA" id="ARBA00022723"/>
    </source>
</evidence>
<feature type="region of interest" description="Disordered" evidence="4">
    <location>
        <begin position="1"/>
        <end position="98"/>
    </location>
</feature>
<protein>
    <submittedName>
        <fullName evidence="6">Histone deacetylase complex subunit</fullName>
    </submittedName>
</protein>
<keyword evidence="7" id="KW-1185">Reference proteome</keyword>
<keyword evidence="3" id="KW-0862">Zinc</keyword>
<dbReference type="InterPro" id="IPR011011">
    <property type="entry name" value="Znf_FYVE_PHD"/>
</dbReference>
<feature type="compositionally biased region" description="Basic and acidic residues" evidence="4">
    <location>
        <begin position="256"/>
        <end position="266"/>
    </location>
</feature>
<dbReference type="Proteomes" id="UP001345013">
    <property type="component" value="Unassembled WGS sequence"/>
</dbReference>
<feature type="compositionally biased region" description="Polar residues" evidence="4">
    <location>
        <begin position="273"/>
        <end position="288"/>
    </location>
</feature>
<feature type="compositionally biased region" description="Low complexity" evidence="4">
    <location>
        <begin position="9"/>
        <end position="30"/>
    </location>
</feature>
<feature type="compositionally biased region" description="Basic residues" evidence="4">
    <location>
        <begin position="376"/>
        <end position="392"/>
    </location>
</feature>
<feature type="region of interest" description="Disordered" evidence="4">
    <location>
        <begin position="459"/>
        <end position="507"/>
    </location>
</feature>
<feature type="compositionally biased region" description="Basic and acidic residues" evidence="4">
    <location>
        <begin position="239"/>
        <end position="249"/>
    </location>
</feature>
<dbReference type="EMBL" id="JAVRRG010000018">
    <property type="protein sequence ID" value="KAK5097379.1"/>
    <property type="molecule type" value="Genomic_DNA"/>
</dbReference>
<feature type="compositionally biased region" description="Basic and acidic residues" evidence="4">
    <location>
        <begin position="359"/>
        <end position="368"/>
    </location>
</feature>
<dbReference type="SMART" id="SM00249">
    <property type="entry name" value="PHD"/>
    <property type="match status" value="1"/>
</dbReference>
<dbReference type="InterPro" id="IPR053051">
    <property type="entry name" value="HDAC_complex_subunit"/>
</dbReference>